<evidence type="ECO:0000256" key="1">
    <source>
        <dbReference type="ARBA" id="ARBA00004571"/>
    </source>
</evidence>
<dbReference type="InterPro" id="IPR000531">
    <property type="entry name" value="Beta-barrel_TonB"/>
</dbReference>
<evidence type="ECO:0000256" key="6">
    <source>
        <dbReference type="ARBA" id="ARBA00023004"/>
    </source>
</evidence>
<proteinExistence type="inferred from homology"/>
<keyword evidence="17" id="KW-0675">Receptor</keyword>
<gene>
    <name evidence="17" type="ORF">GGR38_000985</name>
</gene>
<dbReference type="Proteomes" id="UP000548867">
    <property type="component" value="Unassembled WGS sequence"/>
</dbReference>
<evidence type="ECO:0000256" key="10">
    <source>
        <dbReference type="ARBA" id="ARBA00023237"/>
    </source>
</evidence>
<evidence type="ECO:0000259" key="15">
    <source>
        <dbReference type="Pfam" id="PF00593"/>
    </source>
</evidence>
<keyword evidence="9 11" id="KW-0472">Membrane</keyword>
<evidence type="ECO:0000256" key="7">
    <source>
        <dbReference type="ARBA" id="ARBA00023065"/>
    </source>
</evidence>
<dbReference type="PANTHER" id="PTHR32552">
    <property type="entry name" value="FERRICHROME IRON RECEPTOR-RELATED"/>
    <property type="match status" value="1"/>
</dbReference>
<keyword evidence="7" id="KW-0406">Ion transport</keyword>
<evidence type="ECO:0000313" key="18">
    <source>
        <dbReference type="Proteomes" id="UP000548867"/>
    </source>
</evidence>
<accession>A0A7W6G5A5</accession>
<dbReference type="Pfam" id="PF00593">
    <property type="entry name" value="TonB_dep_Rec_b-barrel"/>
    <property type="match status" value="1"/>
</dbReference>
<dbReference type="EMBL" id="JACIDX010000003">
    <property type="protein sequence ID" value="MBB3954058.1"/>
    <property type="molecule type" value="Genomic_DNA"/>
</dbReference>
<dbReference type="RefSeq" id="WP_183623272.1">
    <property type="nucleotide sequence ID" value="NZ_JACIDX010000003.1"/>
</dbReference>
<keyword evidence="8 12" id="KW-0798">TonB box</keyword>
<dbReference type="GO" id="GO:0006826">
    <property type="term" value="P:iron ion transport"/>
    <property type="evidence" value="ECO:0007669"/>
    <property type="project" value="UniProtKB-KW"/>
</dbReference>
<dbReference type="PANTHER" id="PTHR32552:SF81">
    <property type="entry name" value="TONB-DEPENDENT OUTER MEMBRANE RECEPTOR"/>
    <property type="match status" value="1"/>
</dbReference>
<evidence type="ECO:0000313" key="17">
    <source>
        <dbReference type="EMBL" id="MBB3954058.1"/>
    </source>
</evidence>
<evidence type="ECO:0000256" key="3">
    <source>
        <dbReference type="ARBA" id="ARBA00022452"/>
    </source>
</evidence>
<dbReference type="GO" id="GO:0009279">
    <property type="term" value="C:cell outer membrane"/>
    <property type="evidence" value="ECO:0007669"/>
    <property type="project" value="UniProtKB-SubCell"/>
</dbReference>
<dbReference type="InterPro" id="IPR039426">
    <property type="entry name" value="TonB-dep_rcpt-like"/>
</dbReference>
<keyword evidence="6" id="KW-0408">Iron</keyword>
<evidence type="ECO:0000256" key="14">
    <source>
        <dbReference type="SAM" id="SignalP"/>
    </source>
</evidence>
<comment type="caution">
    <text evidence="17">The sequence shown here is derived from an EMBL/GenBank/DDBJ whole genome shotgun (WGS) entry which is preliminary data.</text>
</comment>
<evidence type="ECO:0000256" key="11">
    <source>
        <dbReference type="PROSITE-ProRule" id="PRU01360"/>
    </source>
</evidence>
<name>A0A7W6G5A5_9SPHN</name>
<dbReference type="AlphaFoldDB" id="A0A7W6G5A5"/>
<feature type="region of interest" description="Disordered" evidence="13">
    <location>
        <begin position="215"/>
        <end position="239"/>
    </location>
</feature>
<keyword evidence="10 11" id="KW-0998">Cell outer membrane</keyword>
<evidence type="ECO:0000256" key="5">
    <source>
        <dbReference type="ARBA" id="ARBA00022692"/>
    </source>
</evidence>
<reference evidence="17 18" key="1">
    <citation type="submission" date="2020-08" db="EMBL/GenBank/DDBJ databases">
        <title>Genomic Encyclopedia of Type Strains, Phase IV (KMG-IV): sequencing the most valuable type-strain genomes for metagenomic binning, comparative biology and taxonomic classification.</title>
        <authorList>
            <person name="Goeker M."/>
        </authorList>
    </citation>
    <scope>NUCLEOTIDE SEQUENCE [LARGE SCALE GENOMIC DNA]</scope>
    <source>
        <strain evidence="17 18">DSM 27057</strain>
    </source>
</reference>
<evidence type="ECO:0000259" key="16">
    <source>
        <dbReference type="Pfam" id="PF07715"/>
    </source>
</evidence>
<dbReference type="InterPro" id="IPR036942">
    <property type="entry name" value="Beta-barrel_TonB_sf"/>
</dbReference>
<evidence type="ECO:0000256" key="2">
    <source>
        <dbReference type="ARBA" id="ARBA00022448"/>
    </source>
</evidence>
<dbReference type="Gene3D" id="2.40.170.20">
    <property type="entry name" value="TonB-dependent receptor, beta-barrel domain"/>
    <property type="match status" value="1"/>
</dbReference>
<protein>
    <submittedName>
        <fullName evidence="17">Iron complex outermembrane receptor protein</fullName>
    </submittedName>
</protein>
<dbReference type="PROSITE" id="PS52016">
    <property type="entry name" value="TONB_DEPENDENT_REC_3"/>
    <property type="match status" value="1"/>
</dbReference>
<comment type="subcellular location">
    <subcellularLocation>
        <location evidence="1 11">Cell outer membrane</location>
        <topology evidence="1 11">Multi-pass membrane protein</topology>
    </subcellularLocation>
</comment>
<keyword evidence="5 11" id="KW-0812">Transmembrane</keyword>
<sequence>MTYRKIVPILLAGGALMTVAPALAQTQKPAEPDAREIIVTAQNRKENVQNVPIAISVVTGAALAAQGVTDFTSVQKVSPALNITSDTNNTRVTVRGVGSLTNNEAQDQSIAVNIDGEYLNRPTILNAAIFDIDRVEVLRGPQGTLYGRNSTGGAVNFITRKPGDHTAVNGSVSYGNFNSVLVDGGADLVLSEGAAVRVAGFYRSHDGYNYHPNTPFSPTSAFTPSTANRSDTDNTGGGRISLRLKPLNGLTVDGSVEHVEQNIIPAAQMWTDMTAAGYNPGTSTTSCGNGWTVAAARTGGVSCVPANINVLAGRDRSTYNSPLIGVGSLHQISTAVRGRLAYDMGFATLTYTGGYRTTKNTGGNTLSPAFYFTNFGGTVKTNSHELRLNGLTHGVQWQGGVFYFYEQLNSNGGLYSPFIGSTGSYVNYFRHPTNTKSVSAFGQAEVPLTDTLTAVVGGRYTQDDRDAAFTNYAFAFGSGPIELTNQPATTSPLKYSGNKFTWLAGLNYKPNSATLIYGKVSTGYKAGGFDGAGTAFRPETNTAYEGGAKFKLGRHILNFAGFYYDYKDLQNDVLLNPAIGAQTFNAGKAQIYGLEVESTLRLTDNDTITASANLMHAKYTDFVASVASYDIGASSATPLTANLKGNRLPQTPNVVITLGYDHIFRLGAAGTLTFSAFSRYKGDYYLDFYNYASARQDARTQTDLSLEYKPQNKRFSVQAFVRNLEGYRSLAYAGNTVVPGVANIYNFQFTPPRTYGVRLGVDF</sequence>
<dbReference type="SUPFAM" id="SSF56935">
    <property type="entry name" value="Porins"/>
    <property type="match status" value="1"/>
</dbReference>
<comment type="similarity">
    <text evidence="11 12">Belongs to the TonB-dependent receptor family.</text>
</comment>
<keyword evidence="14" id="KW-0732">Signal</keyword>
<dbReference type="InterPro" id="IPR012910">
    <property type="entry name" value="Plug_dom"/>
</dbReference>
<keyword evidence="2 11" id="KW-0813">Transport</keyword>
<evidence type="ECO:0000256" key="12">
    <source>
        <dbReference type="RuleBase" id="RU003357"/>
    </source>
</evidence>
<feature type="chain" id="PRO_5030623691" evidence="14">
    <location>
        <begin position="25"/>
        <end position="763"/>
    </location>
</feature>
<evidence type="ECO:0000256" key="9">
    <source>
        <dbReference type="ARBA" id="ARBA00023136"/>
    </source>
</evidence>
<evidence type="ECO:0000256" key="13">
    <source>
        <dbReference type="SAM" id="MobiDB-lite"/>
    </source>
</evidence>
<organism evidence="17 18">
    <name type="scientific">Novosphingobium sediminicola</name>
    <dbReference type="NCBI Taxonomy" id="563162"/>
    <lineage>
        <taxon>Bacteria</taxon>
        <taxon>Pseudomonadati</taxon>
        <taxon>Pseudomonadota</taxon>
        <taxon>Alphaproteobacteria</taxon>
        <taxon>Sphingomonadales</taxon>
        <taxon>Sphingomonadaceae</taxon>
        <taxon>Novosphingobium</taxon>
    </lineage>
</organism>
<feature type="domain" description="TonB-dependent receptor plug" evidence="16">
    <location>
        <begin position="48"/>
        <end position="154"/>
    </location>
</feature>
<feature type="signal peptide" evidence="14">
    <location>
        <begin position="1"/>
        <end position="24"/>
    </location>
</feature>
<feature type="compositionally biased region" description="Polar residues" evidence="13">
    <location>
        <begin position="215"/>
        <end position="229"/>
    </location>
</feature>
<dbReference type="Pfam" id="PF07715">
    <property type="entry name" value="Plug"/>
    <property type="match status" value="1"/>
</dbReference>
<keyword evidence="18" id="KW-1185">Reference proteome</keyword>
<keyword evidence="3 11" id="KW-1134">Transmembrane beta strand</keyword>
<keyword evidence="4" id="KW-0410">Iron transport</keyword>
<evidence type="ECO:0000256" key="8">
    <source>
        <dbReference type="ARBA" id="ARBA00023077"/>
    </source>
</evidence>
<feature type="domain" description="TonB-dependent receptor-like beta-barrel" evidence="15">
    <location>
        <begin position="333"/>
        <end position="724"/>
    </location>
</feature>
<evidence type="ECO:0000256" key="4">
    <source>
        <dbReference type="ARBA" id="ARBA00022496"/>
    </source>
</evidence>